<dbReference type="RefSeq" id="WP_138235415.1">
    <property type="nucleotide sequence ID" value="NZ_CP185860.1"/>
</dbReference>
<organism evidence="1 2">
    <name type="scientific">Microbulbifer harenosus</name>
    <dbReference type="NCBI Taxonomy" id="2576840"/>
    <lineage>
        <taxon>Bacteria</taxon>
        <taxon>Pseudomonadati</taxon>
        <taxon>Pseudomonadota</taxon>
        <taxon>Gammaproteobacteria</taxon>
        <taxon>Cellvibrionales</taxon>
        <taxon>Microbulbiferaceae</taxon>
        <taxon>Microbulbifer</taxon>
    </lineage>
</organism>
<proteinExistence type="predicted"/>
<evidence type="ECO:0000313" key="2">
    <source>
        <dbReference type="Proteomes" id="UP000306791"/>
    </source>
</evidence>
<evidence type="ECO:0000313" key="1">
    <source>
        <dbReference type="EMBL" id="TLM77737.1"/>
    </source>
</evidence>
<keyword evidence="2" id="KW-1185">Reference proteome</keyword>
<sequence length="101" mass="10361">MIHAIAAIAISTSACVVPEAVVQQAAVIGLARSVGAGGSDSAALQYCEYFLVDDIEFNFASPPHGQVVRLRARAMACDGGVAAAEHLCLRGEPANAPLRIA</sequence>
<reference evidence="1 2" key="1">
    <citation type="submission" date="2019-05" db="EMBL/GenBank/DDBJ databases">
        <title>Microbulbifer harenosus sp. nov., an alginate-degrading bacterium isolated from coastal sand.</title>
        <authorList>
            <person name="Huang H."/>
            <person name="Mo K."/>
            <person name="Bao S."/>
        </authorList>
    </citation>
    <scope>NUCLEOTIDE SEQUENCE [LARGE SCALE GENOMIC DNA]</scope>
    <source>
        <strain evidence="1 2">HB161719</strain>
    </source>
</reference>
<protein>
    <submittedName>
        <fullName evidence="1">Uncharacterized protein</fullName>
    </submittedName>
</protein>
<comment type="caution">
    <text evidence="1">The sequence shown here is derived from an EMBL/GenBank/DDBJ whole genome shotgun (WGS) entry which is preliminary data.</text>
</comment>
<name>A0ABY2UIG8_9GAMM</name>
<dbReference type="EMBL" id="VANI01000009">
    <property type="protein sequence ID" value="TLM77737.1"/>
    <property type="molecule type" value="Genomic_DNA"/>
</dbReference>
<gene>
    <name evidence="1" type="ORF">FDY93_09110</name>
</gene>
<accession>A0ABY2UIG8</accession>
<dbReference type="Proteomes" id="UP000306791">
    <property type="component" value="Unassembled WGS sequence"/>
</dbReference>